<dbReference type="Pfam" id="PF26115">
    <property type="entry name" value="PDDEXK_GAPS4"/>
    <property type="match status" value="1"/>
</dbReference>
<dbReference type="Proteomes" id="UP000316208">
    <property type="component" value="Unassembled WGS sequence"/>
</dbReference>
<organism evidence="2 3">
    <name type="scientific">Paenibacillus popilliae</name>
    <name type="common">Bacillus popilliae</name>
    <dbReference type="NCBI Taxonomy" id="78057"/>
    <lineage>
        <taxon>Bacteria</taxon>
        <taxon>Bacillati</taxon>
        <taxon>Bacillota</taxon>
        <taxon>Bacilli</taxon>
        <taxon>Bacillales</taxon>
        <taxon>Paenibacillaceae</taxon>
        <taxon>Paenibacillus</taxon>
    </lineage>
</organism>
<sequence length="307" mass="35934">MSGEQSKSSGEFGEKIVSELLKLIGWGNADFNPSIDCILEEHKRKSKKHGLDFVFSFESSLINHAQEDVLISSKHNLEKYPEYPTSKFKEYLFELGEAMDCFRYDEKYSQTRVSKYISERQISGVIFWLSSKDDAKMDIVKEINQFRNSDKKDFGPIYLVDNNRANFLYRAIKYTKSNFGEYKFYYHPTGYNDNDPYVSKNYGSILPVQLINTNILPIRVEPNEVGPTLLLFVNEDFNENSLRRIMGFSQRLTRSWAKKIVILYLDYLEVEHKNIVQTSKRLFEDTDFIQTVEVRSFRDTIPTLGEK</sequence>
<evidence type="ECO:0000313" key="2">
    <source>
        <dbReference type="EMBL" id="TQR41765.1"/>
    </source>
</evidence>
<evidence type="ECO:0000259" key="1">
    <source>
        <dbReference type="Pfam" id="PF26115"/>
    </source>
</evidence>
<feature type="domain" description="GAPS4 PD-(D/E)XK nuclease" evidence="1">
    <location>
        <begin position="2"/>
        <end position="164"/>
    </location>
</feature>
<dbReference type="EMBL" id="SADY01000009">
    <property type="protein sequence ID" value="TQR41765.1"/>
    <property type="molecule type" value="Genomic_DNA"/>
</dbReference>
<name>A0ABY3AIV9_PAEPP</name>
<accession>A0ABY3AIV9</accession>
<protein>
    <recommendedName>
        <fullName evidence="1">GAPS4 PD-(D/E)XK nuclease domain-containing protein</fullName>
    </recommendedName>
</protein>
<gene>
    <name evidence="2" type="ORF">C7Y44_24925</name>
</gene>
<keyword evidence="3" id="KW-1185">Reference proteome</keyword>
<dbReference type="InterPro" id="IPR058873">
    <property type="entry name" value="PDDEXK_GAPS4"/>
</dbReference>
<dbReference type="RefSeq" id="WP_142546119.1">
    <property type="nucleotide sequence ID" value="NZ_SADY01000009.1"/>
</dbReference>
<evidence type="ECO:0000313" key="3">
    <source>
        <dbReference type="Proteomes" id="UP000316208"/>
    </source>
</evidence>
<comment type="caution">
    <text evidence="2">The sequence shown here is derived from an EMBL/GenBank/DDBJ whole genome shotgun (WGS) entry which is preliminary data.</text>
</comment>
<reference evidence="2 3" key="1">
    <citation type="submission" date="2018-03" db="EMBL/GenBank/DDBJ databases">
        <title>Aerobic endospore-forming bacteria genome sequencing and assembly.</title>
        <authorList>
            <person name="Cavalcante D.A."/>
            <person name="Driks A."/>
            <person name="Putonti C."/>
            <person name="De-Souza M.T."/>
        </authorList>
    </citation>
    <scope>NUCLEOTIDE SEQUENCE [LARGE SCALE GENOMIC DNA]</scope>
    <source>
        <strain evidence="2 3">SDF0028</strain>
    </source>
</reference>
<proteinExistence type="predicted"/>